<feature type="non-terminal residue" evidence="2">
    <location>
        <position position="88"/>
    </location>
</feature>
<sequence>MGQNKKERVQRQGRPKPVATGPVSSDPMPGWLKTDKALAAGESFFRPVDWLAFGITTLVTLLGYCLTISPDLTLEDCGELAVGSMYAG</sequence>
<evidence type="ECO:0000256" key="1">
    <source>
        <dbReference type="SAM" id="MobiDB-lite"/>
    </source>
</evidence>
<name>A0A382Y911_9ZZZZ</name>
<proteinExistence type="predicted"/>
<protein>
    <submittedName>
        <fullName evidence="2">Uncharacterized protein</fullName>
    </submittedName>
</protein>
<evidence type="ECO:0000313" key="2">
    <source>
        <dbReference type="EMBL" id="SVD79796.1"/>
    </source>
</evidence>
<accession>A0A382Y911</accession>
<reference evidence="2" key="1">
    <citation type="submission" date="2018-05" db="EMBL/GenBank/DDBJ databases">
        <authorList>
            <person name="Lanie J.A."/>
            <person name="Ng W.-L."/>
            <person name="Kazmierczak K.M."/>
            <person name="Andrzejewski T.M."/>
            <person name="Davidsen T.M."/>
            <person name="Wayne K.J."/>
            <person name="Tettelin H."/>
            <person name="Glass J.I."/>
            <person name="Rusch D."/>
            <person name="Podicherti R."/>
            <person name="Tsui H.-C.T."/>
            <person name="Winkler M.E."/>
        </authorList>
    </citation>
    <scope>NUCLEOTIDE SEQUENCE</scope>
</reference>
<dbReference type="AlphaFoldDB" id="A0A382Y911"/>
<feature type="compositionally biased region" description="Basic and acidic residues" evidence="1">
    <location>
        <begin position="1"/>
        <end position="10"/>
    </location>
</feature>
<dbReference type="EMBL" id="UINC01173926">
    <property type="protein sequence ID" value="SVD79796.1"/>
    <property type="molecule type" value="Genomic_DNA"/>
</dbReference>
<organism evidence="2">
    <name type="scientific">marine metagenome</name>
    <dbReference type="NCBI Taxonomy" id="408172"/>
    <lineage>
        <taxon>unclassified sequences</taxon>
        <taxon>metagenomes</taxon>
        <taxon>ecological metagenomes</taxon>
    </lineage>
</organism>
<feature type="region of interest" description="Disordered" evidence="1">
    <location>
        <begin position="1"/>
        <end position="29"/>
    </location>
</feature>
<gene>
    <name evidence="2" type="ORF">METZ01_LOCUS432650</name>
</gene>